<feature type="binding site" evidence="7">
    <location>
        <position position="134"/>
    </location>
    <ligand>
        <name>[2Fe-2S] cluster</name>
        <dbReference type="ChEBI" id="CHEBI:190135"/>
    </ligand>
</feature>
<comment type="cofactor">
    <cofactor evidence="7">
        <name>[2Fe-2S] cluster</name>
        <dbReference type="ChEBI" id="CHEBI:190135"/>
    </cofactor>
    <text evidence="7">Binds 1 [2Fe-2S] cluster.</text>
</comment>
<dbReference type="NCBIfam" id="NF005722">
    <property type="entry name" value="PRK07539.1-2"/>
    <property type="match status" value="1"/>
</dbReference>
<dbReference type="GO" id="GO:0046872">
    <property type="term" value="F:metal ion binding"/>
    <property type="evidence" value="ECO:0007669"/>
    <property type="project" value="UniProtKB-KW"/>
</dbReference>
<accession>A0A2K9E3U3</accession>
<keyword evidence="4 7" id="KW-0408">Iron</keyword>
<protein>
    <submittedName>
        <fullName evidence="9">NADH-quinone oxidoreductase subunit E</fullName>
    </submittedName>
    <submittedName>
        <fullName evidence="8">NADP-reducing hydrogenase subunit HndA</fullName>
        <ecNumber evidence="8">1.12.1.3</ecNumber>
    </submittedName>
</protein>
<evidence type="ECO:0000256" key="7">
    <source>
        <dbReference type="PIRSR" id="PIRSR000216-1"/>
    </source>
</evidence>
<comment type="similarity">
    <text evidence="1">Belongs to the complex I 24 kDa subunit family.</text>
</comment>
<proteinExistence type="inferred from homology"/>
<dbReference type="RefSeq" id="WP_101302839.1">
    <property type="nucleotide sequence ID" value="NZ_CP025197.1"/>
</dbReference>
<evidence type="ECO:0000256" key="5">
    <source>
        <dbReference type="ARBA" id="ARBA00023014"/>
    </source>
</evidence>
<dbReference type="InterPro" id="IPR041921">
    <property type="entry name" value="NuoE_N"/>
</dbReference>
<feature type="binding site" evidence="7">
    <location>
        <position position="94"/>
    </location>
    <ligand>
        <name>[2Fe-2S] cluster</name>
        <dbReference type="ChEBI" id="CHEBI:190135"/>
    </ligand>
</feature>
<keyword evidence="3 7" id="KW-0479">Metal-binding</keyword>
<gene>
    <name evidence="8" type="primary">hndA2</name>
    <name evidence="9" type="ORF">B9R14_06295</name>
    <name evidence="8" type="ORF">HVS_12595</name>
</gene>
<dbReference type="CDD" id="cd03064">
    <property type="entry name" value="TRX_Fd_NuoE"/>
    <property type="match status" value="1"/>
</dbReference>
<dbReference type="GO" id="GO:0050583">
    <property type="term" value="F:hydrogen dehydrogenase (NADP+) activity"/>
    <property type="evidence" value="ECO:0007669"/>
    <property type="project" value="UniProtKB-EC"/>
</dbReference>
<dbReference type="InterPro" id="IPR042128">
    <property type="entry name" value="NuoE_dom"/>
</dbReference>
<evidence type="ECO:0000256" key="4">
    <source>
        <dbReference type="ARBA" id="ARBA00023004"/>
    </source>
</evidence>
<keyword evidence="10" id="KW-1185">Reference proteome</keyword>
<evidence type="ECO:0000256" key="6">
    <source>
        <dbReference type="ARBA" id="ARBA00034078"/>
    </source>
</evidence>
<dbReference type="InterPro" id="IPR036249">
    <property type="entry name" value="Thioredoxin-like_sf"/>
</dbReference>
<evidence type="ECO:0000256" key="1">
    <source>
        <dbReference type="ARBA" id="ARBA00010643"/>
    </source>
</evidence>
<dbReference type="Gene3D" id="1.10.10.1590">
    <property type="entry name" value="NADH-quinone oxidoreductase subunit E"/>
    <property type="match status" value="1"/>
</dbReference>
<dbReference type="Proteomes" id="UP000239720">
    <property type="component" value="Unassembled WGS sequence"/>
</dbReference>
<dbReference type="KEGG" id="hsc:HVS_12595"/>
<reference evidence="9 11" key="2">
    <citation type="journal article" date="2018" name="Syst. Appl. Microbiol.">
        <title>Characterization and high-quality draft genome sequence of Herbivorax saccincola A7, an anaerobic, alkaliphilic, thermophilic, cellulolytic, and xylanolytic bacterium.</title>
        <authorList>
            <person name="Aikawa S."/>
            <person name="Baramee S."/>
            <person name="Sermsathanaswadi J."/>
            <person name="Thianheng P."/>
            <person name="Tachaapaikoon C."/>
            <person name="Shikata A."/>
            <person name="Waeonukul R."/>
            <person name="Pason P."/>
            <person name="Ratanakhanokchai K."/>
            <person name="Kosugi A."/>
        </authorList>
    </citation>
    <scope>NUCLEOTIDE SEQUENCE [LARGE SCALE GENOMIC DNA]</scope>
    <source>
        <strain evidence="9 11">A7</strain>
    </source>
</reference>
<evidence type="ECO:0000313" key="9">
    <source>
        <dbReference type="EMBL" id="PQQ66397.1"/>
    </source>
</evidence>
<dbReference type="PANTHER" id="PTHR43342">
    <property type="entry name" value="NADH-QUINONE OXIDOREDUCTASE, E SUBUNIT"/>
    <property type="match status" value="1"/>
</dbReference>
<dbReference type="PANTHER" id="PTHR43342:SF2">
    <property type="entry name" value="POTENTIAL NAD-REDUCING HYDROGENASE SUBUNIT"/>
    <property type="match status" value="1"/>
</dbReference>
<dbReference type="Pfam" id="PF01257">
    <property type="entry name" value="2Fe-2S_thioredx"/>
    <property type="match status" value="1"/>
</dbReference>
<dbReference type="EMBL" id="CP025197">
    <property type="protein sequence ID" value="AUG58392.1"/>
    <property type="molecule type" value="Genomic_DNA"/>
</dbReference>
<dbReference type="InterPro" id="IPR028431">
    <property type="entry name" value="NADP_DH_HndA-like"/>
</dbReference>
<evidence type="ECO:0000313" key="8">
    <source>
        <dbReference type="EMBL" id="AUG58392.1"/>
    </source>
</evidence>
<dbReference type="OrthoDB" id="9807941at2"/>
<dbReference type="Gene3D" id="3.40.30.10">
    <property type="entry name" value="Glutaredoxin"/>
    <property type="match status" value="1"/>
</dbReference>
<organism evidence="8 10">
    <name type="scientific">Acetivibrio saccincola</name>
    <dbReference type="NCBI Taxonomy" id="1677857"/>
    <lineage>
        <taxon>Bacteria</taxon>
        <taxon>Bacillati</taxon>
        <taxon>Bacillota</taxon>
        <taxon>Clostridia</taxon>
        <taxon>Eubacteriales</taxon>
        <taxon>Oscillospiraceae</taxon>
        <taxon>Acetivibrio</taxon>
    </lineage>
</organism>
<evidence type="ECO:0000313" key="11">
    <source>
        <dbReference type="Proteomes" id="UP000239720"/>
    </source>
</evidence>
<comment type="cofactor">
    <cofactor evidence="6">
        <name>[2Fe-2S] cluster</name>
        <dbReference type="ChEBI" id="CHEBI:190135"/>
    </cofactor>
</comment>
<dbReference type="GO" id="GO:0051537">
    <property type="term" value="F:2 iron, 2 sulfur cluster binding"/>
    <property type="evidence" value="ECO:0007669"/>
    <property type="project" value="UniProtKB-KW"/>
</dbReference>
<dbReference type="SUPFAM" id="SSF52833">
    <property type="entry name" value="Thioredoxin-like"/>
    <property type="match status" value="1"/>
</dbReference>
<keyword evidence="5 7" id="KW-0411">Iron-sulfur</keyword>
<dbReference type="PIRSF" id="PIRSF000216">
    <property type="entry name" value="NADH_DH_24kDa"/>
    <property type="match status" value="1"/>
</dbReference>
<dbReference type="AlphaFoldDB" id="A0A2K9E3U3"/>
<feature type="binding site" evidence="7">
    <location>
        <position position="89"/>
    </location>
    <ligand>
        <name>[2Fe-2S] cluster</name>
        <dbReference type="ChEBI" id="CHEBI:190135"/>
    </ligand>
</feature>
<keyword evidence="2 7" id="KW-0001">2Fe-2S</keyword>
<dbReference type="EMBL" id="NEMB01000003">
    <property type="protein sequence ID" value="PQQ66397.1"/>
    <property type="molecule type" value="Genomic_DNA"/>
</dbReference>
<feature type="binding site" evidence="7">
    <location>
        <position position="130"/>
    </location>
    <ligand>
        <name>[2Fe-2S] cluster</name>
        <dbReference type="ChEBI" id="CHEBI:190135"/>
    </ligand>
</feature>
<dbReference type="EC" id="1.12.1.3" evidence="8"/>
<evidence type="ECO:0000313" key="10">
    <source>
        <dbReference type="Proteomes" id="UP000233534"/>
    </source>
</evidence>
<reference evidence="8 10" key="1">
    <citation type="submission" date="2017-12" db="EMBL/GenBank/DDBJ databases">
        <title>Complete genome sequence of Herbivorax saccincola GGR1, a novel Cellulosome-producing hydrolytic bacterium in a thermophilic biogas plant, established by Illumina and Nanopore MinION sequencing.</title>
        <authorList>
            <person name="Pechtl A."/>
            <person name="Ruckert C."/>
            <person name="Koeck D.E."/>
            <person name="Maus I."/>
            <person name="Winkler A."/>
            <person name="Kalinowski J."/>
            <person name="Puhler A."/>
            <person name="Schwarz W.W."/>
            <person name="Zverlov V.V."/>
            <person name="Schluter A."/>
            <person name="Liebl W."/>
        </authorList>
    </citation>
    <scope>NUCLEOTIDE SEQUENCE [LARGE SCALE GENOMIC DNA]</scope>
    <source>
        <strain evidence="8">GGR1</strain>
        <strain evidence="10">SR1</strain>
    </source>
</reference>
<dbReference type="Proteomes" id="UP000233534">
    <property type="component" value="Chromosome"/>
</dbReference>
<name>A0A2K9E3U3_9FIRM</name>
<dbReference type="InterPro" id="IPR002023">
    <property type="entry name" value="NuoE-like"/>
</dbReference>
<sequence length="164" mass="18186">MSTNNCCCCGAKDVRDEKLQEIIEKYKDTKGALVPVLHEAQELYGYLPIEVQKKISEGLGVSLSEIYGVVTFYTQFYLNPKGKYKINICMGTACYVKGAGQILDKFKELLGIDVDECTEDGMFSLEACRCIGACGLAPVITINDDVYGRLVPEDVEGIIKKYKE</sequence>
<keyword evidence="8" id="KW-0560">Oxidoreductase</keyword>
<evidence type="ECO:0000256" key="3">
    <source>
        <dbReference type="ARBA" id="ARBA00022723"/>
    </source>
</evidence>
<evidence type="ECO:0000256" key="2">
    <source>
        <dbReference type="ARBA" id="ARBA00022714"/>
    </source>
</evidence>
<dbReference type="FunFam" id="1.10.10.1590:FF:000001">
    <property type="entry name" value="NADH-quinone oxidoreductase subunit E"/>
    <property type="match status" value="1"/>
</dbReference>